<evidence type="ECO:0008006" key="5">
    <source>
        <dbReference type="Google" id="ProtNLM"/>
    </source>
</evidence>
<keyword evidence="2" id="KW-0812">Transmembrane</keyword>
<proteinExistence type="inferred from homology"/>
<comment type="caution">
    <text evidence="3">The sequence shown here is derived from an EMBL/GenBank/DDBJ whole genome shotgun (WGS) entry which is preliminary data.</text>
</comment>
<keyword evidence="2" id="KW-1133">Transmembrane helix</keyword>
<dbReference type="EMBL" id="WJJP01000238">
    <property type="protein sequence ID" value="MBD3324461.1"/>
    <property type="molecule type" value="Genomic_DNA"/>
</dbReference>
<evidence type="ECO:0000313" key="4">
    <source>
        <dbReference type="Proteomes" id="UP000649604"/>
    </source>
</evidence>
<evidence type="ECO:0000256" key="1">
    <source>
        <dbReference type="ARBA" id="ARBA00006987"/>
    </source>
</evidence>
<dbReference type="CDD" id="cd07012">
    <property type="entry name" value="PBP2_Bug_TTT"/>
    <property type="match status" value="1"/>
</dbReference>
<evidence type="ECO:0000256" key="2">
    <source>
        <dbReference type="SAM" id="Phobius"/>
    </source>
</evidence>
<accession>A0A9D5JVI3</accession>
<feature type="transmembrane region" description="Helical" evidence="2">
    <location>
        <begin position="48"/>
        <end position="67"/>
    </location>
</feature>
<evidence type="ECO:0000313" key="3">
    <source>
        <dbReference type="EMBL" id="MBD3324461.1"/>
    </source>
</evidence>
<keyword evidence="2" id="KW-0472">Membrane</keyword>
<gene>
    <name evidence="3" type="ORF">GF339_07730</name>
</gene>
<sequence length="360" mass="39363">MRHIPIHSYQNKIFINLLFGSYPGWTRREKAGYQPYAFYRRVEAMRKGILLCMLVLCVALMGSAEAWTPEEPIRLIVPWAPGGGTDTLARALAKHGEKYFGVPVVVENVEGAMGAIAAQRVKASEPDGYELMVISGFVNWIGLVQDYPVSFDDYTKVMNLNRDPAAFAVAVDSEIDNLQELQEYCQDYPGEFTVSHSGDGTTWHIAGVSLAQALGVEMNFVPFDGTAPGVAAVMGGKIDGVSGGAAEFVSQAQGGQLKVLAVLSEDRFGPLPDVPTMKEQGWDLDFYTTRGLVAAKGTPEERVQVLYEGFAKIAEEPEFIETMENIGLGIHILGPEEYATFLERVKQLAVDSLKNVGMLE</sequence>
<dbReference type="PANTHER" id="PTHR42928:SF5">
    <property type="entry name" value="BLR1237 PROTEIN"/>
    <property type="match status" value="1"/>
</dbReference>
<dbReference type="PIRSF" id="PIRSF017082">
    <property type="entry name" value="YflP"/>
    <property type="match status" value="1"/>
</dbReference>
<dbReference type="Proteomes" id="UP000649604">
    <property type="component" value="Unassembled WGS sequence"/>
</dbReference>
<name>A0A9D5JVI3_9BACT</name>
<dbReference type="Pfam" id="PF03401">
    <property type="entry name" value="TctC"/>
    <property type="match status" value="1"/>
</dbReference>
<organism evidence="3 4">
    <name type="scientific">candidate division KSB3 bacterium</name>
    <dbReference type="NCBI Taxonomy" id="2044937"/>
    <lineage>
        <taxon>Bacteria</taxon>
        <taxon>candidate division KSB3</taxon>
    </lineage>
</organism>
<dbReference type="Gene3D" id="3.40.190.10">
    <property type="entry name" value="Periplasmic binding protein-like II"/>
    <property type="match status" value="1"/>
</dbReference>
<dbReference type="Gene3D" id="3.40.190.150">
    <property type="entry name" value="Bordetella uptake gene, domain 1"/>
    <property type="match status" value="1"/>
</dbReference>
<comment type="similarity">
    <text evidence="1">Belongs to the UPF0065 (bug) family.</text>
</comment>
<dbReference type="InterPro" id="IPR005064">
    <property type="entry name" value="BUG"/>
</dbReference>
<dbReference type="InterPro" id="IPR042100">
    <property type="entry name" value="Bug_dom1"/>
</dbReference>
<protein>
    <recommendedName>
        <fullName evidence="5">Tripartite tricarboxylate transporter substrate binding protein</fullName>
    </recommendedName>
</protein>
<reference evidence="3" key="1">
    <citation type="submission" date="2019-11" db="EMBL/GenBank/DDBJ databases">
        <title>Microbial mats filling the niche in hypersaline microbial mats.</title>
        <authorList>
            <person name="Wong H.L."/>
            <person name="Macleod F.I."/>
            <person name="White R.A. III"/>
            <person name="Burns B.P."/>
        </authorList>
    </citation>
    <scope>NUCLEOTIDE SEQUENCE</scope>
    <source>
        <strain evidence="3">Rbin_158</strain>
    </source>
</reference>
<dbReference type="PANTHER" id="PTHR42928">
    <property type="entry name" value="TRICARBOXYLATE-BINDING PROTEIN"/>
    <property type="match status" value="1"/>
</dbReference>
<dbReference type="AlphaFoldDB" id="A0A9D5JVI3"/>
<dbReference type="SUPFAM" id="SSF53850">
    <property type="entry name" value="Periplasmic binding protein-like II"/>
    <property type="match status" value="1"/>
</dbReference>